<dbReference type="RefSeq" id="WP_140944057.1">
    <property type="nucleotide sequence ID" value="NZ_FAOO01000002.1"/>
</dbReference>
<evidence type="ECO:0000313" key="2">
    <source>
        <dbReference type="EMBL" id="CUU01445.1"/>
    </source>
</evidence>
<evidence type="ECO:0000313" key="3">
    <source>
        <dbReference type="Proteomes" id="UP000320623"/>
    </source>
</evidence>
<proteinExistence type="predicted"/>
<dbReference type="OrthoDB" id="9798708at2"/>
<keyword evidence="3" id="KW-1185">Reference proteome</keyword>
<name>A0A0S4MRW5_9BACT</name>
<dbReference type="InterPro" id="IPR032820">
    <property type="entry name" value="ATPase_put"/>
</dbReference>
<reference evidence="3" key="1">
    <citation type="submission" date="2015-11" db="EMBL/GenBank/DDBJ databases">
        <authorList>
            <person name="Varghese N."/>
        </authorList>
    </citation>
    <scope>NUCLEOTIDE SEQUENCE [LARGE SCALE GENOMIC DNA]</scope>
</reference>
<evidence type="ECO:0000256" key="1">
    <source>
        <dbReference type="SAM" id="Phobius"/>
    </source>
</evidence>
<gene>
    <name evidence="2" type="ORF">JGI1_00252</name>
</gene>
<feature type="transmembrane region" description="Helical" evidence="1">
    <location>
        <begin position="21"/>
        <end position="41"/>
    </location>
</feature>
<organism evidence="2 3">
    <name type="scientific">Candidatus Thermokryptus mobilis</name>
    <dbReference type="NCBI Taxonomy" id="1643428"/>
    <lineage>
        <taxon>Bacteria</taxon>
        <taxon>Pseudomonadati</taxon>
        <taxon>Candidatus Kryptoniota</taxon>
        <taxon>Candidatus Thermokryptus</taxon>
    </lineage>
</organism>
<sequence>MSDEEKKEKTLQSIGRAVREIAPYSGLGLQLAVTVVLFWFIGKMIDEHYGTQPLWMIVGAMVGIAVGMYNFIKSVIELGKKKEKKDGN</sequence>
<dbReference type="Pfam" id="PF09527">
    <property type="entry name" value="ATPase_gene1"/>
    <property type="match status" value="1"/>
</dbReference>
<accession>A0A0S4MRW5</accession>
<feature type="transmembrane region" description="Helical" evidence="1">
    <location>
        <begin position="53"/>
        <end position="72"/>
    </location>
</feature>
<dbReference type="EMBL" id="FAOO01000002">
    <property type="protein sequence ID" value="CUU01445.1"/>
    <property type="molecule type" value="Genomic_DNA"/>
</dbReference>
<keyword evidence="1" id="KW-0472">Membrane</keyword>
<dbReference type="AlphaFoldDB" id="A0A0S4MRW5"/>
<dbReference type="Proteomes" id="UP000320623">
    <property type="component" value="Unassembled WGS sequence"/>
</dbReference>
<keyword evidence="1" id="KW-0812">Transmembrane</keyword>
<keyword evidence="1" id="KW-1133">Transmembrane helix</keyword>
<dbReference type="STRING" id="1643428.GCA_001442855_00239"/>
<protein>
    <submittedName>
        <fullName evidence="2">Putative F0F1-ATPase subunit Ca2+/Mg2+ transporter</fullName>
    </submittedName>
</protein>